<evidence type="ECO:0000259" key="3">
    <source>
        <dbReference type="PROSITE" id="PS50056"/>
    </source>
</evidence>
<dbReference type="EMBL" id="OZ037944">
    <property type="protein sequence ID" value="CAL1694610.1"/>
    <property type="molecule type" value="Genomic_DNA"/>
</dbReference>
<proteinExistence type="inferred from homology"/>
<dbReference type="InterPro" id="IPR003595">
    <property type="entry name" value="Tyr_Pase_cat"/>
</dbReference>
<evidence type="ECO:0000313" key="4">
    <source>
        <dbReference type="EMBL" id="CAL1694610.1"/>
    </source>
</evidence>
<dbReference type="SMART" id="SM00404">
    <property type="entry name" value="PTPc_motif"/>
    <property type="match status" value="1"/>
</dbReference>
<dbReference type="PRINTS" id="PR00700">
    <property type="entry name" value="PRTYPHPHTASE"/>
</dbReference>
<dbReference type="InterPro" id="IPR050348">
    <property type="entry name" value="Protein-Tyr_Phosphatase"/>
</dbReference>
<dbReference type="Gene3D" id="3.90.190.10">
    <property type="entry name" value="Protein tyrosine phosphatase superfamily"/>
    <property type="match status" value="1"/>
</dbReference>
<dbReference type="Proteomes" id="UP001497453">
    <property type="component" value="Chromosome 1"/>
</dbReference>
<dbReference type="CDD" id="cd00047">
    <property type="entry name" value="PTPc"/>
    <property type="match status" value="1"/>
</dbReference>
<dbReference type="Pfam" id="PF00102">
    <property type="entry name" value="Y_phosphatase"/>
    <property type="match status" value="2"/>
</dbReference>
<evidence type="ECO:0000313" key="5">
    <source>
        <dbReference type="Proteomes" id="UP001497453"/>
    </source>
</evidence>
<dbReference type="PROSITE" id="PS50056">
    <property type="entry name" value="TYR_PHOSPHATASE_2"/>
    <property type="match status" value="1"/>
</dbReference>
<evidence type="ECO:0000259" key="2">
    <source>
        <dbReference type="PROSITE" id="PS50055"/>
    </source>
</evidence>
<evidence type="ECO:0000256" key="1">
    <source>
        <dbReference type="ARBA" id="ARBA00009649"/>
    </source>
</evidence>
<dbReference type="SUPFAM" id="SSF52799">
    <property type="entry name" value="(Phosphotyrosine protein) phosphatases II"/>
    <property type="match status" value="1"/>
</dbReference>
<dbReference type="PANTHER" id="PTHR19134">
    <property type="entry name" value="RECEPTOR-TYPE TYROSINE-PROTEIN PHOSPHATASE"/>
    <property type="match status" value="1"/>
</dbReference>
<keyword evidence="5" id="KW-1185">Reference proteome</keyword>
<sequence length="417" mass="46435">MSASSEERKIPLWLEHCQSSPTHLSTVFETLASREHVRENARAASRHQSHPSRTHRLVHLPSTLTKDPENVNHYSVSIAWHPKYKDYNRYSDVEPYDRTRVVVGHGGAEPSGRYLNASWVRELSGGKWWIATQAPLPHTTHAYLSVLLQPISRPPPELHPTLSDHAGTKTCRIRTVVQLTQNFEKGMRKAHVYFPPIVGESWIIEAEKGCTAPSVKVALLKVRNIDEAHCVESFVSIQPVSATHQDEGELVVFRHLLYGSWPDHGVPKHEDRDALLNFVYLVDSVNRDLSDQPTEIPEHLDPDPPIMVNCSAGIGRTGSFIAISSLLRTYGFLPPPASLLHDSSTGLPSLLPSPLGPLSDEIADDLVAQEIDALREQRPGMVQRPDQVTLIYDLLITAFIDAIAGEKAQRQSSKGTH</sequence>
<organism evidence="4 5">
    <name type="scientific">Somion occarium</name>
    <dbReference type="NCBI Taxonomy" id="3059160"/>
    <lineage>
        <taxon>Eukaryota</taxon>
        <taxon>Fungi</taxon>
        <taxon>Dikarya</taxon>
        <taxon>Basidiomycota</taxon>
        <taxon>Agaricomycotina</taxon>
        <taxon>Agaricomycetes</taxon>
        <taxon>Polyporales</taxon>
        <taxon>Cerrenaceae</taxon>
        <taxon>Somion</taxon>
    </lineage>
</organism>
<dbReference type="InterPro" id="IPR029021">
    <property type="entry name" value="Prot-tyrosine_phosphatase-like"/>
</dbReference>
<protein>
    <recommendedName>
        <fullName evidence="6">Phosphatases II</fullName>
    </recommendedName>
</protein>
<evidence type="ECO:0008006" key="6">
    <source>
        <dbReference type="Google" id="ProtNLM"/>
    </source>
</evidence>
<comment type="similarity">
    <text evidence="1">Belongs to the protein-tyrosine phosphatase family. Non-receptor class subfamily.</text>
</comment>
<dbReference type="InterPro" id="IPR000242">
    <property type="entry name" value="PTP_cat"/>
</dbReference>
<dbReference type="InterPro" id="IPR000387">
    <property type="entry name" value="Tyr_Pase_dom"/>
</dbReference>
<dbReference type="SMART" id="SM00194">
    <property type="entry name" value="PTPc"/>
    <property type="match status" value="1"/>
</dbReference>
<accession>A0ABP1CG05</accession>
<feature type="domain" description="Tyrosine-protein phosphatase" evidence="2">
    <location>
        <begin position="82"/>
        <end position="398"/>
    </location>
</feature>
<gene>
    <name evidence="4" type="ORF">GFSPODELE1_LOCUS392</name>
</gene>
<name>A0ABP1CG05_9APHY</name>
<reference evidence="5" key="1">
    <citation type="submission" date="2024-04" db="EMBL/GenBank/DDBJ databases">
        <authorList>
            <person name="Shaw F."/>
            <person name="Minotto A."/>
        </authorList>
    </citation>
    <scope>NUCLEOTIDE SEQUENCE [LARGE SCALE GENOMIC DNA]</scope>
</reference>
<dbReference type="PANTHER" id="PTHR19134:SF449">
    <property type="entry name" value="TYROSINE-PROTEIN PHOSPHATASE 1"/>
    <property type="match status" value="1"/>
</dbReference>
<feature type="domain" description="Tyrosine specific protein phosphatases" evidence="3">
    <location>
        <begin position="276"/>
        <end position="389"/>
    </location>
</feature>
<dbReference type="PROSITE" id="PS50055">
    <property type="entry name" value="TYR_PHOSPHATASE_PTP"/>
    <property type="match status" value="1"/>
</dbReference>